<dbReference type="EMBL" id="AORI01000011">
    <property type="protein sequence ID" value="ENY68612.1"/>
    <property type="molecule type" value="Genomic_DNA"/>
</dbReference>
<feature type="transmembrane region" description="Helical" evidence="2">
    <location>
        <begin position="6"/>
        <end position="31"/>
    </location>
</feature>
<comment type="caution">
    <text evidence="3">The sequence shown here is derived from an EMBL/GenBank/DDBJ whole genome shotgun (WGS) entry which is preliminary data.</text>
</comment>
<keyword evidence="2" id="KW-0812">Transmembrane</keyword>
<dbReference type="eggNOG" id="ENOG5030MS8">
    <property type="taxonomic scope" value="Bacteria"/>
</dbReference>
<dbReference type="OrthoDB" id="397197at2"/>
<evidence type="ECO:0000256" key="2">
    <source>
        <dbReference type="SAM" id="Phobius"/>
    </source>
</evidence>
<protein>
    <recommendedName>
        <fullName evidence="5">NERD domain-containing protein</fullName>
    </recommendedName>
</protein>
<keyword evidence="2" id="KW-0472">Membrane</keyword>
<accession>N9UZK9</accession>
<evidence type="ECO:0008006" key="5">
    <source>
        <dbReference type="Google" id="ProtNLM"/>
    </source>
</evidence>
<proteinExistence type="predicted"/>
<organism evidence="3 4">
    <name type="scientific">Metamycoplasma auris 15026</name>
    <dbReference type="NCBI Taxonomy" id="1188233"/>
    <lineage>
        <taxon>Bacteria</taxon>
        <taxon>Bacillati</taxon>
        <taxon>Mycoplasmatota</taxon>
        <taxon>Mycoplasmoidales</taxon>
        <taxon>Metamycoplasmataceae</taxon>
        <taxon>Metamycoplasma</taxon>
    </lineage>
</organism>
<evidence type="ECO:0000313" key="4">
    <source>
        <dbReference type="Proteomes" id="UP000013131"/>
    </source>
</evidence>
<dbReference type="Proteomes" id="UP000013131">
    <property type="component" value="Unassembled WGS sequence"/>
</dbReference>
<dbReference type="RefSeq" id="WP_004424694.1">
    <property type="nucleotide sequence ID" value="NZ_AORI01000011.1"/>
</dbReference>
<dbReference type="PATRIC" id="fig|1188233.3.peg.386"/>
<name>N9UZK9_9BACT</name>
<dbReference type="AlphaFoldDB" id="N9UZK9"/>
<gene>
    <name evidence="3" type="ORF">MAU_4010</name>
</gene>
<evidence type="ECO:0000256" key="1">
    <source>
        <dbReference type="SAM" id="Coils"/>
    </source>
</evidence>
<evidence type="ECO:0000313" key="3">
    <source>
        <dbReference type="EMBL" id="ENY68612.1"/>
    </source>
</evidence>
<reference evidence="3 4" key="1">
    <citation type="journal article" date="2013" name="Genome Announc.">
        <title>Draft Genome Sequences of Mycoplasma auris and Mycoplasma yeatsii, Two Species of the Ear Canal of Caprinae.</title>
        <authorList>
            <person name="Dordet-Frisoni E."/>
            <person name="Baranowski E."/>
            <person name="Barre A."/>
            <person name="Blanchard A."/>
            <person name="Breton M."/>
            <person name="Couture C."/>
            <person name="Dupuy V."/>
            <person name="Gaurivaud P."/>
            <person name="Jacob D."/>
            <person name="Lemaitre C."/>
            <person name="Manso-Silvan L."/>
            <person name="Nikolski M."/>
            <person name="Nouvel L.X."/>
            <person name="Poumarat F."/>
            <person name="Sirand-Pugnet P."/>
            <person name="Thebault P."/>
            <person name="Theil S."/>
            <person name="Thiaucourt F."/>
            <person name="Citti C."/>
            <person name="Tardy F."/>
        </authorList>
    </citation>
    <scope>NUCLEOTIDE SEQUENCE [LARGE SCALE GENOMIC DNA]</scope>
    <source>
        <strain evidence="3 4">15026</strain>
    </source>
</reference>
<dbReference type="STRING" id="1188233.MAU_4010"/>
<keyword evidence="2" id="KW-1133">Transmembrane helix</keyword>
<sequence>MDKQLIAILVIVYTFLFIMLVIDAIFIVLFFKRKRNKKNESASEVKDEKTKFEEELQIIKRMIPENQVINDAIFKKDSNLTFSSGKILINSYGLFVLKEINDEGDKIEGNFNQRQWILHKENVDYYTNNLFWDLRTNIKELIPFLPNNLPVIGILVFHSIPEVQLTEFPEYLLHTNINDLSSLMYEIKSKLQSIVTADNINKIIELLNNKRVKK</sequence>
<keyword evidence="1" id="KW-0175">Coiled coil</keyword>
<feature type="coiled-coil region" evidence="1">
    <location>
        <begin position="35"/>
        <end position="62"/>
    </location>
</feature>
<keyword evidence="4" id="KW-1185">Reference proteome</keyword>